<evidence type="ECO:0000313" key="3">
    <source>
        <dbReference type="Proteomes" id="UP000076761"/>
    </source>
</evidence>
<keyword evidence="1" id="KW-1133">Transmembrane helix</keyword>
<evidence type="ECO:0000256" key="1">
    <source>
        <dbReference type="SAM" id="Phobius"/>
    </source>
</evidence>
<feature type="transmembrane region" description="Helical" evidence="1">
    <location>
        <begin position="21"/>
        <end position="47"/>
    </location>
</feature>
<protein>
    <submittedName>
        <fullName evidence="2">Uncharacterized protein</fullName>
    </submittedName>
</protein>
<dbReference type="Proteomes" id="UP000076761">
    <property type="component" value="Unassembled WGS sequence"/>
</dbReference>
<keyword evidence="3" id="KW-1185">Reference proteome</keyword>
<evidence type="ECO:0000313" key="2">
    <source>
        <dbReference type="EMBL" id="KZT28363.1"/>
    </source>
</evidence>
<organism evidence="2 3">
    <name type="scientific">Neolentinus lepideus HHB14362 ss-1</name>
    <dbReference type="NCBI Taxonomy" id="1314782"/>
    <lineage>
        <taxon>Eukaryota</taxon>
        <taxon>Fungi</taxon>
        <taxon>Dikarya</taxon>
        <taxon>Basidiomycota</taxon>
        <taxon>Agaricomycotina</taxon>
        <taxon>Agaricomycetes</taxon>
        <taxon>Gloeophyllales</taxon>
        <taxon>Gloeophyllaceae</taxon>
        <taxon>Neolentinus</taxon>
    </lineage>
</organism>
<dbReference type="AlphaFoldDB" id="A0A165ULP7"/>
<sequence length="61" mass="7264">MSRRLVFYGRFLTSAPFRKSVAVYSAVSAHRLLSRLYIFLVVVPLIFRDYYIFPHPLRPCR</sequence>
<dbReference type="InParanoid" id="A0A165ULP7"/>
<gene>
    <name evidence="2" type="ORF">NEOLEDRAFT_1109263</name>
</gene>
<keyword evidence="1" id="KW-0812">Transmembrane</keyword>
<accession>A0A165ULP7</accession>
<name>A0A165ULP7_9AGAM</name>
<keyword evidence="1" id="KW-0472">Membrane</keyword>
<proteinExistence type="predicted"/>
<dbReference type="EMBL" id="KV425558">
    <property type="protein sequence ID" value="KZT28363.1"/>
    <property type="molecule type" value="Genomic_DNA"/>
</dbReference>
<reference evidence="2 3" key="1">
    <citation type="journal article" date="2016" name="Mol. Biol. Evol.">
        <title>Comparative Genomics of Early-Diverging Mushroom-Forming Fungi Provides Insights into the Origins of Lignocellulose Decay Capabilities.</title>
        <authorList>
            <person name="Nagy L.G."/>
            <person name="Riley R."/>
            <person name="Tritt A."/>
            <person name="Adam C."/>
            <person name="Daum C."/>
            <person name="Floudas D."/>
            <person name="Sun H."/>
            <person name="Yadav J.S."/>
            <person name="Pangilinan J."/>
            <person name="Larsson K.H."/>
            <person name="Matsuura K."/>
            <person name="Barry K."/>
            <person name="Labutti K."/>
            <person name="Kuo R."/>
            <person name="Ohm R.A."/>
            <person name="Bhattacharya S.S."/>
            <person name="Shirouzu T."/>
            <person name="Yoshinaga Y."/>
            <person name="Martin F.M."/>
            <person name="Grigoriev I.V."/>
            <person name="Hibbett D.S."/>
        </authorList>
    </citation>
    <scope>NUCLEOTIDE SEQUENCE [LARGE SCALE GENOMIC DNA]</scope>
    <source>
        <strain evidence="2 3">HHB14362 ss-1</strain>
    </source>
</reference>